<sequence length="261" mass="29685">MLDTIVQQKKREIEEIPKQMRIEEAFVKRSLYEAIANPNYPVGIIAEVKKASPSKGVLTKDFNPLNIAETYEKLSVDGISVLTDEQFFQGHPRYLTEIKQKVNVPILRKDFIIDEKQIIQSKALGADAILLIAAILDGSQLKELYEQAESLNLDVLVEVHNEREVDNVLSAIKPKLIGVNNRNLKTFETSLETSRHLAAMLPKDILFISESGVKTKEDVDYLRKTTHVNGLLVGEAFMLEKNKGDLLRGWFEERHNHEYTS</sequence>
<dbReference type="PANTHER" id="PTHR22854:SF2">
    <property type="entry name" value="INDOLE-3-GLYCEROL-PHOSPHATE SYNTHASE"/>
    <property type="match status" value="1"/>
</dbReference>
<evidence type="ECO:0000256" key="4">
    <source>
        <dbReference type="ARBA" id="ARBA00023141"/>
    </source>
</evidence>
<keyword evidence="3 6" id="KW-0822">Tryptophan biosynthesis</keyword>
<dbReference type="PANTHER" id="PTHR22854">
    <property type="entry name" value="TRYPTOPHAN BIOSYNTHESIS PROTEIN"/>
    <property type="match status" value="1"/>
</dbReference>
<comment type="similarity">
    <text evidence="6">Belongs to the TrpC family.</text>
</comment>
<evidence type="ECO:0000256" key="1">
    <source>
        <dbReference type="ARBA" id="ARBA00022605"/>
    </source>
</evidence>
<protein>
    <recommendedName>
        <fullName evidence="6">Indole-3-glycerol phosphate synthase</fullName>
        <shortName evidence="6">IGPS</shortName>
        <ecNumber evidence="6">4.1.1.48</ecNumber>
    </recommendedName>
</protein>
<comment type="catalytic activity">
    <reaction evidence="6">
        <text>1-(2-carboxyphenylamino)-1-deoxy-D-ribulose 5-phosphate + H(+) = (1S,2R)-1-C-(indol-3-yl)glycerol 3-phosphate + CO2 + H2O</text>
        <dbReference type="Rhea" id="RHEA:23476"/>
        <dbReference type="ChEBI" id="CHEBI:15377"/>
        <dbReference type="ChEBI" id="CHEBI:15378"/>
        <dbReference type="ChEBI" id="CHEBI:16526"/>
        <dbReference type="ChEBI" id="CHEBI:58613"/>
        <dbReference type="ChEBI" id="CHEBI:58866"/>
        <dbReference type="EC" id="4.1.1.48"/>
    </reaction>
</comment>
<evidence type="ECO:0000256" key="2">
    <source>
        <dbReference type="ARBA" id="ARBA00022793"/>
    </source>
</evidence>
<evidence type="ECO:0000313" key="8">
    <source>
        <dbReference type="EMBL" id="MBU9711818.1"/>
    </source>
</evidence>
<dbReference type="EMBL" id="JAHQCS010000086">
    <property type="protein sequence ID" value="MBU9711818.1"/>
    <property type="molecule type" value="Genomic_DNA"/>
</dbReference>
<dbReference type="InterPro" id="IPR045186">
    <property type="entry name" value="Indole-3-glycerol_P_synth"/>
</dbReference>
<keyword evidence="1 6" id="KW-0028">Amino-acid biosynthesis</keyword>
<dbReference type="PROSITE" id="PS00614">
    <property type="entry name" value="IGPS"/>
    <property type="match status" value="1"/>
</dbReference>
<keyword evidence="5 6" id="KW-0456">Lyase</keyword>
<gene>
    <name evidence="6 8" type="primary">trpC</name>
    <name evidence="8" type="ORF">KS419_08720</name>
</gene>
<keyword evidence="2 6" id="KW-0210">Decarboxylase</keyword>
<proteinExistence type="inferred from homology"/>
<comment type="caution">
    <text evidence="8">The sequence shown here is derived from an EMBL/GenBank/DDBJ whole genome shotgun (WGS) entry which is preliminary data.</text>
</comment>
<evidence type="ECO:0000256" key="6">
    <source>
        <dbReference type="HAMAP-Rule" id="MF_00134"/>
    </source>
</evidence>
<dbReference type="GO" id="GO:0004425">
    <property type="term" value="F:indole-3-glycerol-phosphate synthase activity"/>
    <property type="evidence" value="ECO:0007669"/>
    <property type="project" value="UniProtKB-EC"/>
</dbReference>
<dbReference type="InterPro" id="IPR013798">
    <property type="entry name" value="Indole-3-glycerol_P_synth_dom"/>
</dbReference>
<evidence type="ECO:0000313" key="9">
    <source>
        <dbReference type="Proteomes" id="UP000784880"/>
    </source>
</evidence>
<dbReference type="HAMAP" id="MF_00134_B">
    <property type="entry name" value="IGPS_B"/>
    <property type="match status" value="1"/>
</dbReference>
<dbReference type="NCBIfam" id="NF001377">
    <property type="entry name" value="PRK00278.2-4"/>
    <property type="match status" value="1"/>
</dbReference>
<dbReference type="Pfam" id="PF00218">
    <property type="entry name" value="IGPS"/>
    <property type="match status" value="1"/>
</dbReference>
<evidence type="ECO:0000256" key="3">
    <source>
        <dbReference type="ARBA" id="ARBA00022822"/>
    </source>
</evidence>
<evidence type="ECO:0000256" key="5">
    <source>
        <dbReference type="ARBA" id="ARBA00023239"/>
    </source>
</evidence>
<dbReference type="Proteomes" id="UP000784880">
    <property type="component" value="Unassembled WGS sequence"/>
</dbReference>
<name>A0ABS6JHJ8_9BACI</name>
<accession>A0ABS6JHJ8</accession>
<dbReference type="EC" id="4.1.1.48" evidence="6"/>
<comment type="pathway">
    <text evidence="6">Amino-acid biosynthesis; L-tryptophan biosynthesis; L-tryptophan from chorismate: step 4/5.</text>
</comment>
<keyword evidence="4 6" id="KW-0057">Aromatic amino acid biosynthesis</keyword>
<evidence type="ECO:0000259" key="7">
    <source>
        <dbReference type="Pfam" id="PF00218"/>
    </source>
</evidence>
<dbReference type="InterPro" id="IPR001468">
    <property type="entry name" value="Indole-3-GlycerolPSynthase_CS"/>
</dbReference>
<feature type="domain" description="Indole-3-glycerol phosphate synthase" evidence="7">
    <location>
        <begin position="2"/>
        <end position="243"/>
    </location>
</feature>
<organism evidence="8 9">
    <name type="scientific">Evansella tamaricis</name>
    <dbReference type="NCBI Taxonomy" id="2069301"/>
    <lineage>
        <taxon>Bacteria</taxon>
        <taxon>Bacillati</taxon>
        <taxon>Bacillota</taxon>
        <taxon>Bacilli</taxon>
        <taxon>Bacillales</taxon>
        <taxon>Bacillaceae</taxon>
        <taxon>Evansella</taxon>
    </lineage>
</organism>
<reference evidence="8 9" key="1">
    <citation type="submission" date="2021-06" db="EMBL/GenBank/DDBJ databases">
        <title>Bacillus sp. RD4P76, an endophyte from a halophyte.</title>
        <authorList>
            <person name="Sun J.-Q."/>
        </authorList>
    </citation>
    <scope>NUCLEOTIDE SEQUENCE [LARGE SCALE GENOMIC DNA]</scope>
    <source>
        <strain evidence="8 9">CGMCC 1.15917</strain>
    </source>
</reference>
<dbReference type="CDD" id="cd00331">
    <property type="entry name" value="IGPS"/>
    <property type="match status" value="1"/>
</dbReference>
<keyword evidence="9" id="KW-1185">Reference proteome</keyword>